<evidence type="ECO:0000259" key="5">
    <source>
        <dbReference type="PROSITE" id="PS50222"/>
    </source>
</evidence>
<keyword evidence="3" id="KW-0106">Calcium</keyword>
<dbReference type="CDD" id="cd00051">
    <property type="entry name" value="EFh"/>
    <property type="match status" value="3"/>
</dbReference>
<dbReference type="SUPFAM" id="SSF47473">
    <property type="entry name" value="EF-hand"/>
    <property type="match status" value="2"/>
</dbReference>
<feature type="compositionally biased region" description="Basic and acidic residues" evidence="4">
    <location>
        <begin position="582"/>
        <end position="601"/>
    </location>
</feature>
<dbReference type="PANTHER" id="PTHR34524:SF6">
    <property type="entry name" value="CALCYPHOSINE LIKE"/>
    <property type="match status" value="1"/>
</dbReference>
<dbReference type="InterPro" id="IPR011992">
    <property type="entry name" value="EF-hand-dom_pair"/>
</dbReference>
<feature type="region of interest" description="Disordered" evidence="4">
    <location>
        <begin position="555"/>
        <end position="608"/>
    </location>
</feature>
<evidence type="ECO:0000313" key="6">
    <source>
        <dbReference type="EMBL" id="CEM12951.1"/>
    </source>
</evidence>
<feature type="compositionally biased region" description="Basic and acidic residues" evidence="4">
    <location>
        <begin position="504"/>
        <end position="540"/>
    </location>
</feature>
<feature type="region of interest" description="Disordered" evidence="4">
    <location>
        <begin position="767"/>
        <end position="821"/>
    </location>
</feature>
<evidence type="ECO:0000256" key="3">
    <source>
        <dbReference type="ARBA" id="ARBA00022837"/>
    </source>
</evidence>
<protein>
    <recommendedName>
        <fullName evidence="5">EF-hand domain-containing protein</fullName>
    </recommendedName>
</protein>
<keyword evidence="1" id="KW-0479">Metal-binding</keyword>
<feature type="compositionally biased region" description="Polar residues" evidence="4">
    <location>
        <begin position="1006"/>
        <end position="1016"/>
    </location>
</feature>
<feature type="compositionally biased region" description="Basic and acidic residues" evidence="4">
    <location>
        <begin position="1363"/>
        <end position="1378"/>
    </location>
</feature>
<dbReference type="VEuPathDB" id="CryptoDB:Cvel_17048"/>
<dbReference type="PROSITE" id="PS50222">
    <property type="entry name" value="EF_HAND_2"/>
    <property type="match status" value="5"/>
</dbReference>
<feature type="compositionally biased region" description="Polar residues" evidence="4">
    <location>
        <begin position="1427"/>
        <end position="1438"/>
    </location>
</feature>
<reference evidence="6" key="1">
    <citation type="submission" date="2014-11" db="EMBL/GenBank/DDBJ databases">
        <authorList>
            <person name="Otto D Thomas"/>
            <person name="Naeem Raeece"/>
        </authorList>
    </citation>
    <scope>NUCLEOTIDE SEQUENCE</scope>
</reference>
<dbReference type="PANTHER" id="PTHR34524">
    <property type="entry name" value="CALCYPHOSIN"/>
    <property type="match status" value="1"/>
</dbReference>
<feature type="domain" description="EF-hand" evidence="5">
    <location>
        <begin position="938"/>
        <end position="963"/>
    </location>
</feature>
<dbReference type="InterPro" id="IPR002048">
    <property type="entry name" value="EF_hand_dom"/>
</dbReference>
<dbReference type="GO" id="GO:0005509">
    <property type="term" value="F:calcium ion binding"/>
    <property type="evidence" value="ECO:0007669"/>
    <property type="project" value="InterPro"/>
</dbReference>
<dbReference type="InterPro" id="IPR018247">
    <property type="entry name" value="EF_Hand_1_Ca_BS"/>
</dbReference>
<dbReference type="Gene3D" id="1.10.238.10">
    <property type="entry name" value="EF-hand"/>
    <property type="match status" value="4"/>
</dbReference>
<dbReference type="SMART" id="SM00054">
    <property type="entry name" value="EFh"/>
    <property type="match status" value="6"/>
</dbReference>
<feature type="domain" description="EF-hand" evidence="5">
    <location>
        <begin position="878"/>
        <end position="913"/>
    </location>
</feature>
<feature type="region of interest" description="Disordered" evidence="4">
    <location>
        <begin position="983"/>
        <end position="1039"/>
    </location>
</feature>
<name>A0A0G4FHZ5_9ALVE</name>
<dbReference type="EMBL" id="CDMZ01000377">
    <property type="protein sequence ID" value="CEM12951.1"/>
    <property type="molecule type" value="Genomic_DNA"/>
</dbReference>
<organism evidence="6">
    <name type="scientific">Chromera velia CCMP2878</name>
    <dbReference type="NCBI Taxonomy" id="1169474"/>
    <lineage>
        <taxon>Eukaryota</taxon>
        <taxon>Sar</taxon>
        <taxon>Alveolata</taxon>
        <taxon>Colpodellida</taxon>
        <taxon>Chromeraceae</taxon>
        <taxon>Chromera</taxon>
    </lineage>
</organism>
<sequence>MPRIVLQVFWIDEYNENLSLVGEAFLPTLESLKPCKTLCLQLPLHCWGRRAPSPALPLEELQTRLAGLLEKKEEMAVWRKGWKHEDVQRRREESENINKHPVVFCGETLMHLVSRAEALGISLHESFRRAEAPHGAQRGVVSIPSFLQAVRFLDPYMSRLREEVLVEYAKEHAVEMERGGGVVWIDYLALLRRFMPPAGETEGGQRLPHLVMLRNVLDERLQKTLGRQGLCLSDFVSLYDTNADDLLPLEHLAAALSDLKVPSDIRTLLLLSQLTLGKPLDERRGEGETQGESRLVCLEDVEEALGFGGGRDARAGPRPSVLAGGKGGVEVGGRVQRSYRWAERAFTCLAARVVERYQRGPIGLLMELEGHPSFRKERVRDGGAGKYPTRLCYRDVVRLLLLVHGNLTDEQSEVLWGTLGPTFLYPEELNQKTVEVLPRPLKEIPTIRTCRLVQALSMPPRLFVSHVGEEVSSEKEAEEEERIRSEWEDAKLQSLEGFAFGGFNERERERERGKNRERQKGLKSVEEIGRQMEEEDREKNSQALSLSLHRETAHRLKRGSVETQNPALVRVSPVAAEPLSDSSRRAKGEWRRGEDENKEQRVPPVDSNSVKEFRQRAIGMYGSLVKAFEMMNLDSNDHLELVELEIALWCLDLAGKEARDLFKELDKDGNGRISLEELFGSPPENLRKRKRRAGAVVRFRQAAVRRWGSLDTAFRALDTNFDGVLSRSEMKVAIDRLGLWSEGAEAEAIFEELDLDEQGKITLADLLGGTPQASSTSGADSDSQDTDSSNFDGNSKSRNRQSVMLDAGPEGRDKSAPIAATGGNAGRIAQRKLADRFRKRAIRMYGSLVKAFEVMDLNENKKIELLEFEIALIRWGFERGRQARALFEEIDEDNSGTISLSELLGCPAEILRNKKSGAVKKFREKAVRKWGSLATVAKRIDLDRDGVFDRAEVRVALVRLGLDDEVDADELFEELDLGGRDKVSPLDLLGWDPESSSKPPEESSKVEQQPAKSQSDPAPPRSPPPAYTSTEAHSPAKTGSFRGPSSFTCPLCASGLVPEEGVLCPDCSRRGEGGKENENRQRRGTWGNTREGGVWTTDILLASGKNRNVSWQHRIVAEFPRPVPVGEMEYFLDVDAVWLPPPSAYHGGSDAEGELPAQVRIVEVEDREGVIDWRAASGVRVSGGGVGPLQIERGLHKRYGYVCTSVVGGKQKSEAVDEAHRSGHAAPVLLLGGLEVGKTKFVFINKKGRAKWRPDRYCISRACDLITLRRNGVISETIEKTELLRHCLDGSEERASAQRTLTDLHIARDRAALMKLRFRQTRQRPCERGHPVLVDLSGGGVREDGRGRDFAFVRTVTREDIGRMIRESPEEQQERVRANGDPNSPRLRDPAVYSSLFCRSSKKGPGLPLLPEEVSDLDRRLAFGRSNDGNGPPVSNMNGKKEGGE</sequence>
<evidence type="ECO:0000256" key="1">
    <source>
        <dbReference type="ARBA" id="ARBA00022723"/>
    </source>
</evidence>
<gene>
    <name evidence="6" type="ORF">Cvel_17048</name>
</gene>
<feature type="compositionally biased region" description="Pro residues" evidence="4">
    <location>
        <begin position="1017"/>
        <end position="1026"/>
    </location>
</feature>
<dbReference type="InterPro" id="IPR051581">
    <property type="entry name" value="Ca-bind"/>
</dbReference>
<dbReference type="PROSITE" id="PS00018">
    <property type="entry name" value="EF_HAND_1"/>
    <property type="match status" value="2"/>
</dbReference>
<feature type="compositionally biased region" description="Basic and acidic residues" evidence="4">
    <location>
        <begin position="1067"/>
        <end position="1081"/>
    </location>
</feature>
<proteinExistence type="predicted"/>
<feature type="region of interest" description="Disordered" evidence="4">
    <location>
        <begin position="1363"/>
        <end position="1389"/>
    </location>
</feature>
<feature type="domain" description="EF-hand" evidence="5">
    <location>
        <begin position="741"/>
        <end position="776"/>
    </location>
</feature>
<feature type="domain" description="EF-hand" evidence="5">
    <location>
        <begin position="653"/>
        <end position="688"/>
    </location>
</feature>
<feature type="region of interest" description="Disordered" evidence="4">
    <location>
        <begin position="1421"/>
        <end position="1445"/>
    </location>
</feature>
<evidence type="ECO:0000256" key="2">
    <source>
        <dbReference type="ARBA" id="ARBA00022737"/>
    </source>
</evidence>
<feature type="domain" description="EF-hand" evidence="5">
    <location>
        <begin position="705"/>
        <end position="740"/>
    </location>
</feature>
<dbReference type="Pfam" id="PF13202">
    <property type="entry name" value="EF-hand_5"/>
    <property type="match status" value="3"/>
</dbReference>
<accession>A0A0G4FHZ5</accession>
<feature type="region of interest" description="Disordered" evidence="4">
    <location>
        <begin position="503"/>
        <end position="543"/>
    </location>
</feature>
<feature type="compositionally biased region" description="Polar residues" evidence="4">
    <location>
        <begin position="771"/>
        <end position="802"/>
    </location>
</feature>
<evidence type="ECO:0000256" key="4">
    <source>
        <dbReference type="SAM" id="MobiDB-lite"/>
    </source>
</evidence>
<keyword evidence="2" id="KW-0677">Repeat</keyword>
<feature type="region of interest" description="Disordered" evidence="4">
    <location>
        <begin position="1067"/>
        <end position="1089"/>
    </location>
</feature>